<dbReference type="Pfam" id="PF13287">
    <property type="entry name" value="Fn3_assoc"/>
    <property type="match status" value="1"/>
</dbReference>
<dbReference type="InterPro" id="IPR036691">
    <property type="entry name" value="Endo/exonu/phosph_ase_sf"/>
</dbReference>
<dbReference type="Proteomes" id="UP001231362">
    <property type="component" value="Unassembled WGS sequence"/>
</dbReference>
<name>A0ABT9V7Y7_9BACL</name>
<dbReference type="Pfam" id="PF19886">
    <property type="entry name" value="DUF6359"/>
    <property type="match status" value="1"/>
</dbReference>
<dbReference type="InterPro" id="IPR026876">
    <property type="entry name" value="Fn3_assoc_repeat"/>
</dbReference>
<evidence type="ECO:0000313" key="4">
    <source>
        <dbReference type="EMBL" id="MDQ0156945.1"/>
    </source>
</evidence>
<dbReference type="RefSeq" id="WP_307151433.1">
    <property type="nucleotide sequence ID" value="NZ_JAUSTU010000017.1"/>
</dbReference>
<dbReference type="SUPFAM" id="SSF56219">
    <property type="entry name" value="DNase I-like"/>
    <property type="match status" value="1"/>
</dbReference>
<reference evidence="4 5" key="1">
    <citation type="submission" date="2023-07" db="EMBL/GenBank/DDBJ databases">
        <title>Genomic Encyclopedia of Type Strains, Phase IV (KMG-IV): sequencing the most valuable type-strain genomes for metagenomic binning, comparative biology and taxonomic classification.</title>
        <authorList>
            <person name="Goeker M."/>
        </authorList>
    </citation>
    <scope>NUCLEOTIDE SEQUENCE [LARGE SCALE GENOMIC DNA]</scope>
    <source>
        <strain evidence="4 5">DSM 23948</strain>
    </source>
</reference>
<evidence type="ECO:0000259" key="3">
    <source>
        <dbReference type="Pfam" id="PF19886"/>
    </source>
</evidence>
<organism evidence="4 5">
    <name type="scientific">Anoxybacillus andreesenii</name>
    <dbReference type="NCBI Taxonomy" id="1325932"/>
    <lineage>
        <taxon>Bacteria</taxon>
        <taxon>Bacillati</taxon>
        <taxon>Bacillota</taxon>
        <taxon>Bacilli</taxon>
        <taxon>Bacillales</taxon>
        <taxon>Anoxybacillaceae</taxon>
        <taxon>Anoxybacillus</taxon>
    </lineage>
</organism>
<feature type="domain" description="Endonuclease YhcR N-terminal" evidence="3">
    <location>
        <begin position="36"/>
        <end position="141"/>
    </location>
</feature>
<dbReference type="EMBL" id="JAUSTU010000017">
    <property type="protein sequence ID" value="MDQ0156945.1"/>
    <property type="molecule type" value="Genomic_DNA"/>
</dbReference>
<gene>
    <name evidence="4" type="ORF">J2S07_003270</name>
</gene>
<feature type="signal peptide" evidence="1">
    <location>
        <begin position="1"/>
        <end position="32"/>
    </location>
</feature>
<keyword evidence="5" id="KW-1185">Reference proteome</keyword>
<dbReference type="PANTHER" id="PTHR42834">
    <property type="entry name" value="ENDONUCLEASE/EXONUCLEASE/PHOSPHATASE FAMILY PROTEIN (AFU_ORTHOLOGUE AFUA_3G09210)"/>
    <property type="match status" value="1"/>
</dbReference>
<dbReference type="Gene3D" id="3.60.10.10">
    <property type="entry name" value="Endonuclease/exonuclease/phosphatase"/>
    <property type="match status" value="1"/>
</dbReference>
<evidence type="ECO:0000259" key="2">
    <source>
        <dbReference type="Pfam" id="PF19580"/>
    </source>
</evidence>
<evidence type="ECO:0000313" key="5">
    <source>
        <dbReference type="Proteomes" id="UP001231362"/>
    </source>
</evidence>
<keyword evidence="1" id="KW-0732">Signal</keyword>
<dbReference type="Pfam" id="PF19580">
    <property type="entry name" value="Exo_endo_phos_3"/>
    <property type="match status" value="1"/>
</dbReference>
<feature type="domain" description="Endonuclease/exonuclease/phosphatase" evidence="2">
    <location>
        <begin position="824"/>
        <end position="967"/>
    </location>
</feature>
<dbReference type="PANTHER" id="PTHR42834:SF1">
    <property type="entry name" value="ENDONUCLEASE_EXONUCLEASE_PHOSPHATASE FAMILY PROTEIN (AFU_ORTHOLOGUE AFUA_3G09210)"/>
    <property type="match status" value="1"/>
</dbReference>
<dbReference type="CDD" id="cd04486">
    <property type="entry name" value="YhcR_OBF_like"/>
    <property type="match status" value="1"/>
</dbReference>
<dbReference type="CDD" id="cd10283">
    <property type="entry name" value="MnuA_DNase1-like"/>
    <property type="match status" value="1"/>
</dbReference>
<protein>
    <submittedName>
        <fullName evidence="4">Extracellular nuclease</fullName>
    </submittedName>
</protein>
<evidence type="ECO:0000256" key="1">
    <source>
        <dbReference type="SAM" id="SignalP"/>
    </source>
</evidence>
<accession>A0ABT9V7Y7</accession>
<dbReference type="InterPro" id="IPR045939">
    <property type="entry name" value="YhcR_N"/>
</dbReference>
<dbReference type="InterPro" id="IPR005135">
    <property type="entry name" value="Endo/exonuclease/phosphatase"/>
</dbReference>
<comment type="caution">
    <text evidence="4">The sequence shown here is derived from an EMBL/GenBank/DDBJ whole genome shotgun (WGS) entry which is preliminary data.</text>
</comment>
<feature type="chain" id="PRO_5045370457" evidence="1">
    <location>
        <begin position="33"/>
        <end position="1135"/>
    </location>
</feature>
<proteinExistence type="predicted"/>
<sequence length="1135" mass="124093">MTTIWKQRKKINLGIILVLLLSLLSPIAPASAAGTITVTEAIANNSGAATVEGYIVGITNNGPKYQHQGPFTVNTNIAIADSASETNVSKILPVQLPTGNVRNALNLVDHPENLGKKVQLTGNLEGYFSVPGLKSVKEYNFVDSGSEPEEPEDPEVIPIAEARKKGNGATVTIKGMVAANLKNSISVQDETAGLAVRPTSLPIKVGDEVVLTGKLAEFRGLMQLDGTTVVEKKESGKVVTPKVVTGAEVNEEHESFLVQANSVTLLSVDANNNYRATDGEAEFIIRDENNSLGLQVGTTYESIIGIVQQFDTAYQIIPRSTLDIIEDSSILHPPVANPGSGTFIGSTTVQLSTKTANAEIFYTLDGTDPSDKSTKYVAPIIIDKDTTIKAVTKSAELGLSPVTTFTYVITDKLEIHDLQGASHTSPYDGQTVDGIEGIVTYIFELSGSKYYHIQTPDNRIDEDPKTSEGIVLYSGRNGWPIQVGDLVSVAGKVSEYAIDGYDDRQQTDMKVTQINVRDDQGGKVEVVQRNVELPKAIKIDEKNLPREHIDSDHLEVFNPDVDAIDFWESLEGMRVEVGHVKAVAPQEHGDLITVLENRETNTLHGGVLFEENNPNPDRIQFRLEPNGPAREFEVATGDSFEGPIEGVVGYSYQNYKIYTSLNEMKAKHVKGNATPEKTNIVKAEDKLTIASYNLENFSNNSTSTTNDKARKLARAFVQDMQNPDIIGVTEVQDNNGPDAGDSRANQSYERLIQAIKTAGGVEYKYVNIDPVNNQDGGQPNANIRVGFLYNPARVSLTEGIPHGDATTAVKYQNGKLTLNPGRIDPTNNAFNSSRKPLAAQFEFQGESLIVIANHWNSKTGDTPLFGSKQPPVYESEAQRQEIAKIVYKFVKEIKEENPKANVVSLGDFNDYPFSRALKIHEGELMTNMINKLESHDRYTYLYQGNSQVLDHILVSNHLAKQTKVDVLHINADFTDMAGRASDHDPVMVQIDLRTKEEPPSKVDKKYDLKKFKAKRLTITQPSVAVQLDEQSSIAEGIFFTGKYAEFNGVGFAKTKVTLQPNEPDAVIDFSGINVNKVIIDGSHVKEIRGAENIQSFEFINGANPDDILILDSMGEPTSVPFFCGCGVQIGAAFFK</sequence>